<evidence type="ECO:0000256" key="1">
    <source>
        <dbReference type="ARBA" id="ARBA00004496"/>
    </source>
</evidence>
<dbReference type="GO" id="GO:0009401">
    <property type="term" value="P:phosphoenolpyruvate-dependent sugar phosphotransferase system"/>
    <property type="evidence" value="ECO:0007669"/>
    <property type="project" value="UniProtKB-KW"/>
</dbReference>
<comment type="caution">
    <text evidence="5">The sequence shown here is derived from an EMBL/GenBank/DDBJ whole genome shotgun (WGS) entry which is preliminary data.</text>
</comment>
<dbReference type="NCBIfam" id="TIGR01003">
    <property type="entry name" value="PTS_HPr_family"/>
    <property type="match status" value="1"/>
</dbReference>
<feature type="domain" description="HPr" evidence="4">
    <location>
        <begin position="1"/>
        <end position="85"/>
    </location>
</feature>
<evidence type="ECO:0000259" key="4">
    <source>
        <dbReference type="PROSITE" id="PS51350"/>
    </source>
</evidence>
<dbReference type="CDD" id="cd00367">
    <property type="entry name" value="PTS-HPr_like"/>
    <property type="match status" value="1"/>
</dbReference>
<proteinExistence type="predicted"/>
<dbReference type="PRINTS" id="PR00107">
    <property type="entry name" value="PHOSPHOCPHPR"/>
</dbReference>
<dbReference type="Gene3D" id="3.30.1340.10">
    <property type="entry name" value="HPr-like"/>
    <property type="match status" value="1"/>
</dbReference>
<evidence type="ECO:0000313" key="5">
    <source>
        <dbReference type="EMBL" id="RLL13627.1"/>
    </source>
</evidence>
<dbReference type="EMBL" id="RCHT01000003">
    <property type="protein sequence ID" value="RLL13627.1"/>
    <property type="molecule type" value="Genomic_DNA"/>
</dbReference>
<gene>
    <name evidence="5" type="ORF">D4A47_03945</name>
</gene>
<comment type="subcellular location">
    <subcellularLocation>
        <location evidence="1">Cytoplasm</location>
    </subcellularLocation>
</comment>
<dbReference type="PANTHER" id="PTHR33705:SF2">
    <property type="entry name" value="PHOSPHOCARRIER PROTEIN NPR"/>
    <property type="match status" value="1"/>
</dbReference>
<evidence type="ECO:0000256" key="3">
    <source>
        <dbReference type="ARBA" id="ARBA00022683"/>
    </source>
</evidence>
<organism evidence="5 6">
    <name type="scientific">Anaerotruncus massiliensis</name>
    <name type="common">ex Liu et al. 2021</name>
    <dbReference type="NCBI Taxonomy" id="2321404"/>
    <lineage>
        <taxon>Bacteria</taxon>
        <taxon>Bacillati</taxon>
        <taxon>Bacillota</taxon>
        <taxon>Clostridia</taxon>
        <taxon>Eubacteriales</taxon>
        <taxon>Oscillospiraceae</taxon>
        <taxon>Anaerotruncus</taxon>
    </lineage>
</organism>
<dbReference type="Proteomes" id="UP000276301">
    <property type="component" value="Unassembled WGS sequence"/>
</dbReference>
<dbReference type="InterPro" id="IPR000032">
    <property type="entry name" value="HPr-like"/>
</dbReference>
<evidence type="ECO:0000313" key="6">
    <source>
        <dbReference type="Proteomes" id="UP000276301"/>
    </source>
</evidence>
<dbReference type="PANTHER" id="PTHR33705">
    <property type="entry name" value="PHOSPHOCARRIER PROTEIN HPR"/>
    <property type="match status" value="1"/>
</dbReference>
<dbReference type="Pfam" id="PF00381">
    <property type="entry name" value="PTS-HPr"/>
    <property type="match status" value="1"/>
</dbReference>
<keyword evidence="2" id="KW-0963">Cytoplasm</keyword>
<keyword evidence="6" id="KW-1185">Reference proteome</keyword>
<reference evidence="5 6" key="1">
    <citation type="submission" date="2018-10" db="EMBL/GenBank/DDBJ databases">
        <title>Anaerotruncus faecis sp. nov., isolated from human feces.</title>
        <authorList>
            <person name="Wang Y.-J."/>
        </authorList>
    </citation>
    <scope>NUCLEOTIDE SEQUENCE [LARGE SCALE GENOMIC DNA]</scope>
    <source>
        <strain evidence="5 6">22A2-44</strain>
    </source>
</reference>
<dbReference type="AlphaFoldDB" id="A0A498D3A0"/>
<name>A0A498D3A0_9FIRM</name>
<accession>A0A498D3A0</accession>
<protein>
    <submittedName>
        <fullName evidence="5">HPr family phosphocarrier protein</fullName>
    </submittedName>
</protein>
<dbReference type="SUPFAM" id="SSF55594">
    <property type="entry name" value="HPr-like"/>
    <property type="match status" value="1"/>
</dbReference>
<evidence type="ECO:0000256" key="2">
    <source>
        <dbReference type="ARBA" id="ARBA00022490"/>
    </source>
</evidence>
<dbReference type="InterPro" id="IPR035895">
    <property type="entry name" value="HPr-like_sf"/>
</dbReference>
<dbReference type="GO" id="GO:0005737">
    <property type="term" value="C:cytoplasm"/>
    <property type="evidence" value="ECO:0007669"/>
    <property type="project" value="UniProtKB-SubCell"/>
</dbReference>
<dbReference type="RefSeq" id="WP_121586247.1">
    <property type="nucleotide sequence ID" value="NZ_RCHT01000003.1"/>
</dbReference>
<dbReference type="InterPro" id="IPR050399">
    <property type="entry name" value="HPr"/>
</dbReference>
<keyword evidence="3" id="KW-0598">Phosphotransferase system</keyword>
<dbReference type="PROSITE" id="PS51350">
    <property type="entry name" value="PTS_HPR_DOM"/>
    <property type="match status" value="1"/>
</dbReference>
<sequence>MQTFTYKINDALGIHARPAGLLVKCIASFPAATTISVNGKSADGKRLFALMGLGVKQNDEITVAVDGEREAEAAEAIKKFLTENL</sequence>